<keyword evidence="1" id="KW-0378">Hydrolase</keyword>
<dbReference type="SFLD" id="SFLDG01140">
    <property type="entry name" value="C2.B:_Phosphomannomutase_and_P"/>
    <property type="match status" value="1"/>
</dbReference>
<dbReference type="OrthoDB" id="9790031at2"/>
<proteinExistence type="predicted"/>
<dbReference type="InterPro" id="IPR006379">
    <property type="entry name" value="HAD-SF_hydro_IIB"/>
</dbReference>
<protein>
    <submittedName>
        <fullName evidence="1">Hydrolase Cof</fullName>
    </submittedName>
</protein>
<dbReference type="Gene3D" id="3.40.50.1000">
    <property type="entry name" value="HAD superfamily/HAD-like"/>
    <property type="match status" value="1"/>
</dbReference>
<dbReference type="PROSITE" id="PS01228">
    <property type="entry name" value="COF_1"/>
    <property type="match status" value="1"/>
</dbReference>
<dbReference type="NCBIfam" id="TIGR00099">
    <property type="entry name" value="Cof-subfamily"/>
    <property type="match status" value="1"/>
</dbReference>
<gene>
    <name evidence="1" type="ORF">CR205_06410</name>
</gene>
<evidence type="ECO:0000313" key="2">
    <source>
        <dbReference type="Proteomes" id="UP000248066"/>
    </source>
</evidence>
<dbReference type="SUPFAM" id="SSF56784">
    <property type="entry name" value="HAD-like"/>
    <property type="match status" value="1"/>
</dbReference>
<dbReference type="EMBL" id="PDOF01000001">
    <property type="protein sequence ID" value="PYZ98224.1"/>
    <property type="molecule type" value="Genomic_DNA"/>
</dbReference>
<dbReference type="PROSITE" id="PS01229">
    <property type="entry name" value="COF_2"/>
    <property type="match status" value="1"/>
</dbReference>
<dbReference type="GO" id="GO:0000287">
    <property type="term" value="F:magnesium ion binding"/>
    <property type="evidence" value="ECO:0007669"/>
    <property type="project" value="TreeGrafter"/>
</dbReference>
<accession>A0A2W0H8M8</accession>
<dbReference type="InterPro" id="IPR023214">
    <property type="entry name" value="HAD_sf"/>
</dbReference>
<dbReference type="RefSeq" id="WP_110518079.1">
    <property type="nucleotide sequence ID" value="NZ_PDOF01000001.1"/>
</dbReference>
<comment type="caution">
    <text evidence="1">The sequence shown here is derived from an EMBL/GenBank/DDBJ whole genome shotgun (WGS) entry which is preliminary data.</text>
</comment>
<dbReference type="PANTHER" id="PTHR10000:SF8">
    <property type="entry name" value="HAD SUPERFAMILY HYDROLASE-LIKE, TYPE 3"/>
    <property type="match status" value="1"/>
</dbReference>
<reference evidence="1 2" key="1">
    <citation type="submission" date="2017-10" db="EMBL/GenBank/DDBJ databases">
        <title>Bacillus sp. nov., a halophilic bacterium isolated from a Yangshapao Lake.</title>
        <authorList>
            <person name="Wang H."/>
        </authorList>
    </citation>
    <scope>NUCLEOTIDE SEQUENCE [LARGE SCALE GENOMIC DNA]</scope>
    <source>
        <strain evidence="1 2">YSP-3</strain>
    </source>
</reference>
<evidence type="ECO:0000313" key="1">
    <source>
        <dbReference type="EMBL" id="PYZ98224.1"/>
    </source>
</evidence>
<dbReference type="SFLD" id="SFLDS00003">
    <property type="entry name" value="Haloacid_Dehalogenase"/>
    <property type="match status" value="1"/>
</dbReference>
<dbReference type="AlphaFoldDB" id="A0A2W0H8M8"/>
<dbReference type="Proteomes" id="UP000248066">
    <property type="component" value="Unassembled WGS sequence"/>
</dbReference>
<sequence length="264" mass="29458">MKTKAVFIDMDGTLLTKTNRITKRTFEALEKLENEGTSVFLATGRQKEITAPYHRDLGLKTPMICLNGAGIYTASSREPLYTKPVKINEELFYSITENELCNVMVHTESGLWCRHMDETVKTWIAEGQAKPVYVGNLASRRPEEDVLKYSVRTGRRGAGFAGLFDTVESDTVIWEDGFEIMSKGTSKWRAIEHLMETYGFGPWECAAFGDGPNDLEMIKGAGTGVAMGNAIPELKKAADFITLDHEEEGLALFIERNLLQTFPA</sequence>
<dbReference type="Gene3D" id="3.30.1240.10">
    <property type="match status" value="1"/>
</dbReference>
<name>A0A2W0H8M8_9BACI</name>
<dbReference type="GO" id="GO:0005829">
    <property type="term" value="C:cytosol"/>
    <property type="evidence" value="ECO:0007669"/>
    <property type="project" value="TreeGrafter"/>
</dbReference>
<dbReference type="GO" id="GO:0016791">
    <property type="term" value="F:phosphatase activity"/>
    <property type="evidence" value="ECO:0007669"/>
    <property type="project" value="TreeGrafter"/>
</dbReference>
<dbReference type="Pfam" id="PF08282">
    <property type="entry name" value="Hydrolase_3"/>
    <property type="match status" value="1"/>
</dbReference>
<dbReference type="PANTHER" id="PTHR10000">
    <property type="entry name" value="PHOSPHOSERINE PHOSPHATASE"/>
    <property type="match status" value="1"/>
</dbReference>
<keyword evidence="2" id="KW-1185">Reference proteome</keyword>
<dbReference type="InterPro" id="IPR036412">
    <property type="entry name" value="HAD-like_sf"/>
</dbReference>
<dbReference type="NCBIfam" id="TIGR01484">
    <property type="entry name" value="HAD-SF-IIB"/>
    <property type="match status" value="1"/>
</dbReference>
<dbReference type="InterPro" id="IPR000150">
    <property type="entry name" value="Cof"/>
</dbReference>
<organism evidence="1 2">
    <name type="scientific">Alteribacter lacisalsi</name>
    <dbReference type="NCBI Taxonomy" id="2045244"/>
    <lineage>
        <taxon>Bacteria</taxon>
        <taxon>Bacillati</taxon>
        <taxon>Bacillota</taxon>
        <taxon>Bacilli</taxon>
        <taxon>Bacillales</taxon>
        <taxon>Bacillaceae</taxon>
        <taxon>Alteribacter</taxon>
    </lineage>
</organism>